<gene>
    <name evidence="3" type="ORF">MCOR_3663</name>
</gene>
<evidence type="ECO:0000313" key="4">
    <source>
        <dbReference type="Proteomes" id="UP000507470"/>
    </source>
</evidence>
<dbReference type="EMBL" id="CACVKT020000627">
    <property type="protein sequence ID" value="CAC5361572.1"/>
    <property type="molecule type" value="Genomic_DNA"/>
</dbReference>
<sequence length="592" mass="69235">MINESNLTKNHQLNINNINNSSKYKRINHNPESLMNTTIRQNKTIQDFTNIYGHSQKGLKLTCHNIQHILPKIDEIRANFENLNKSQRPDIIGMCETFLNEKKCKQDSNEINIPGYSSTNARKDRENRQGGGWIVYFDNNIKYERLTSLETHQRDYYHKKKDTDNYKKYRNLTNKLIRSSKSKYFMEAINNDKNCKTLWRHLKDLNSTTDHNIDMITYEDKNLTDKIDIVNCLNDHFSSVGEKLIPHPHSNFESEKINNYVKSKINDNTLFSLYTVTNGDVFKYLTNLDINKSTGTDGVGPRILKVSKSIIVDSLTHIINLSLCTGSLNKQINKIDINCEECANRIYIPSYCLQCHKPHCIGCQLVHSQNHSNHVFTFPTFYYNRARCEIHNNDRFISYCSNCREMVCIDCVQCSHESHNIIGLREVNDEQKEQIMREKLDNDEILKTISYGINKREDKIRFLKKQLADIVGSFPYGSMYSLGNPALYKGCLLLYWNEIETHPPQELDILLRQVKQLKVAKYFYEEIRAAETRLMSTFGEERFILLFSQYQKAIETYTNTPQKCEEDPELEVLYEKTSNGESKNPYFSIQIR</sequence>
<dbReference type="InterPro" id="IPR000315">
    <property type="entry name" value="Znf_B-box"/>
</dbReference>
<dbReference type="InterPro" id="IPR023225">
    <property type="entry name" value="SipA_chaperone-bd"/>
</dbReference>
<evidence type="ECO:0000256" key="1">
    <source>
        <dbReference type="PROSITE-ProRule" id="PRU00024"/>
    </source>
</evidence>
<dbReference type="PANTHER" id="PTHR47510:SF3">
    <property type="entry name" value="ENDO_EXONUCLEASE_PHOSPHATASE DOMAIN-CONTAINING PROTEIN"/>
    <property type="match status" value="1"/>
</dbReference>
<reference evidence="3 4" key="1">
    <citation type="submission" date="2020-06" db="EMBL/GenBank/DDBJ databases">
        <authorList>
            <person name="Li R."/>
            <person name="Bekaert M."/>
        </authorList>
    </citation>
    <scope>NUCLEOTIDE SEQUENCE [LARGE SCALE GENOMIC DNA]</scope>
    <source>
        <strain evidence="4">wild</strain>
    </source>
</reference>
<dbReference type="Pfam" id="PF00643">
    <property type="entry name" value="zf-B_box"/>
    <property type="match status" value="1"/>
</dbReference>
<dbReference type="OrthoDB" id="6099737at2759"/>
<dbReference type="SUPFAM" id="SSF140746">
    <property type="entry name" value="SipA N-terminal domain-like"/>
    <property type="match status" value="1"/>
</dbReference>
<dbReference type="PANTHER" id="PTHR47510">
    <property type="entry name" value="REVERSE TRANSCRIPTASE DOMAIN-CONTAINING PROTEIN"/>
    <property type="match status" value="1"/>
</dbReference>
<keyword evidence="1" id="KW-0863">Zinc-finger</keyword>
<dbReference type="PROSITE" id="PS50119">
    <property type="entry name" value="ZF_BBOX"/>
    <property type="match status" value="1"/>
</dbReference>
<keyword evidence="1" id="KW-0862">Zinc</keyword>
<proteinExistence type="predicted"/>
<dbReference type="Proteomes" id="UP000507470">
    <property type="component" value="Unassembled WGS sequence"/>
</dbReference>
<keyword evidence="4" id="KW-1185">Reference proteome</keyword>
<evidence type="ECO:0000259" key="2">
    <source>
        <dbReference type="PROSITE" id="PS50119"/>
    </source>
</evidence>
<dbReference type="GO" id="GO:0008270">
    <property type="term" value="F:zinc ion binding"/>
    <property type="evidence" value="ECO:0007669"/>
    <property type="project" value="UniProtKB-KW"/>
</dbReference>
<dbReference type="AlphaFoldDB" id="A0A6J8A4U7"/>
<name>A0A6J8A4U7_MYTCO</name>
<dbReference type="SUPFAM" id="SSF57845">
    <property type="entry name" value="B-box zinc-binding domain"/>
    <property type="match status" value="1"/>
</dbReference>
<organism evidence="3 4">
    <name type="scientific">Mytilus coruscus</name>
    <name type="common">Sea mussel</name>
    <dbReference type="NCBI Taxonomy" id="42192"/>
    <lineage>
        <taxon>Eukaryota</taxon>
        <taxon>Metazoa</taxon>
        <taxon>Spiralia</taxon>
        <taxon>Lophotrochozoa</taxon>
        <taxon>Mollusca</taxon>
        <taxon>Bivalvia</taxon>
        <taxon>Autobranchia</taxon>
        <taxon>Pteriomorphia</taxon>
        <taxon>Mytilida</taxon>
        <taxon>Mytiloidea</taxon>
        <taxon>Mytilidae</taxon>
        <taxon>Mytilinae</taxon>
        <taxon>Mytilus</taxon>
    </lineage>
</organism>
<accession>A0A6J8A4U7</accession>
<protein>
    <recommendedName>
        <fullName evidence="2">B box-type domain-containing protein</fullName>
    </recommendedName>
</protein>
<feature type="domain" description="B box-type" evidence="2">
    <location>
        <begin position="383"/>
        <end position="424"/>
    </location>
</feature>
<keyword evidence="1" id="KW-0479">Metal-binding</keyword>
<dbReference type="Gene3D" id="3.30.160.60">
    <property type="entry name" value="Classic Zinc Finger"/>
    <property type="match status" value="1"/>
</dbReference>
<evidence type="ECO:0000313" key="3">
    <source>
        <dbReference type="EMBL" id="CAC5361572.1"/>
    </source>
</evidence>